<dbReference type="EMBL" id="JADJEV010000003">
    <property type="protein sequence ID" value="MBK6972838.1"/>
    <property type="molecule type" value="Genomic_DNA"/>
</dbReference>
<dbReference type="InterPro" id="IPR013750">
    <property type="entry name" value="GHMP_kinase_C_dom"/>
</dbReference>
<dbReference type="PIRSF" id="PIRSF036406">
    <property type="entry name" value="Hept_kin"/>
    <property type="match status" value="1"/>
</dbReference>
<sequence length="346" mass="37168">MPPGMLFRSRAPLRLGLAGGGTDVSPFCDLHGGYVLNATIDLYAYASVELLELPTIVFEAADHEIRFEGPADGRQAVDDRLALHRGVYDRIVRDFCAGNPFGVKLITHSDAPPGSGLGASSTLVVAMLHAFVEALNLPLGEYELAHLAYDIERVDLRLAGGKQDQYSASFGGVNFMEFGGHGNVLVNPLRIKPWIVSELESSLLLFFTGVSRESARIIDQQVRNVRDGARNPIDALLSVKDEALRMKAALLKGDFGAFVDSMRSSWESKKQTASSVSNSHIDEIYSAASAAGALAGKVSGAGGGGFMMFFVEPSAKPRVVKTLSAFAGQVFSCHFTKTGSQAWRVR</sequence>
<dbReference type="GO" id="GO:0050201">
    <property type="term" value="F:fucokinase activity"/>
    <property type="evidence" value="ECO:0007669"/>
    <property type="project" value="TreeGrafter"/>
</dbReference>
<evidence type="ECO:0000256" key="4">
    <source>
        <dbReference type="ARBA" id="ARBA00022840"/>
    </source>
</evidence>
<dbReference type="InterPro" id="IPR052203">
    <property type="entry name" value="GHMP_Kinase-Related"/>
</dbReference>
<dbReference type="InterPro" id="IPR014606">
    <property type="entry name" value="Heptose_7-P_kinase"/>
</dbReference>
<feature type="domain" description="GHMP kinase N-terminal" evidence="6">
    <location>
        <begin position="90"/>
        <end position="172"/>
    </location>
</feature>
<dbReference type="PANTHER" id="PTHR32463">
    <property type="entry name" value="L-FUCOSE KINASE"/>
    <property type="match status" value="1"/>
</dbReference>
<dbReference type="PRINTS" id="PR00960">
    <property type="entry name" value="LMBPPROTEIN"/>
</dbReference>
<comment type="caution">
    <text evidence="8">The sequence shown here is derived from an EMBL/GenBank/DDBJ whole genome shotgun (WGS) entry which is preliminary data.</text>
</comment>
<dbReference type="Pfam" id="PF00288">
    <property type="entry name" value="GHMP_kinases_N"/>
    <property type="match status" value="1"/>
</dbReference>
<name>A0A9D7DXT5_9PROT</name>
<evidence type="ECO:0000313" key="9">
    <source>
        <dbReference type="Proteomes" id="UP000807785"/>
    </source>
</evidence>
<evidence type="ECO:0000259" key="7">
    <source>
        <dbReference type="Pfam" id="PF08544"/>
    </source>
</evidence>
<dbReference type="GO" id="GO:0042352">
    <property type="term" value="P:GDP-L-fucose salvage"/>
    <property type="evidence" value="ECO:0007669"/>
    <property type="project" value="TreeGrafter"/>
</dbReference>
<evidence type="ECO:0000259" key="6">
    <source>
        <dbReference type="Pfam" id="PF00288"/>
    </source>
</evidence>
<dbReference type="Proteomes" id="UP000807785">
    <property type="component" value="Unassembled WGS sequence"/>
</dbReference>
<dbReference type="Pfam" id="PF08544">
    <property type="entry name" value="GHMP_kinases_C"/>
    <property type="match status" value="1"/>
</dbReference>
<keyword evidence="2" id="KW-0547">Nucleotide-binding</keyword>
<feature type="domain" description="GHMP kinase C-terminal" evidence="7">
    <location>
        <begin position="246"/>
        <end position="323"/>
    </location>
</feature>
<evidence type="ECO:0000256" key="1">
    <source>
        <dbReference type="ARBA" id="ARBA00022679"/>
    </source>
</evidence>
<keyword evidence="1" id="KW-0808">Transferase</keyword>
<dbReference type="InterPro" id="IPR020568">
    <property type="entry name" value="Ribosomal_Su5_D2-typ_SF"/>
</dbReference>
<dbReference type="PANTHER" id="PTHR32463:SF0">
    <property type="entry name" value="L-FUCOSE KINASE"/>
    <property type="match status" value="1"/>
</dbReference>
<dbReference type="SUPFAM" id="SSF55060">
    <property type="entry name" value="GHMP Kinase, C-terminal domain"/>
    <property type="match status" value="1"/>
</dbReference>
<dbReference type="InterPro" id="IPR036554">
    <property type="entry name" value="GHMP_kinase_C_sf"/>
</dbReference>
<keyword evidence="4" id="KW-0067">ATP-binding</keyword>
<evidence type="ECO:0000256" key="2">
    <source>
        <dbReference type="ARBA" id="ARBA00022741"/>
    </source>
</evidence>
<proteinExistence type="inferred from homology"/>
<comment type="similarity">
    <text evidence="5">Belongs to the GHMP kinase family.</text>
</comment>
<reference evidence="8" key="1">
    <citation type="submission" date="2020-10" db="EMBL/GenBank/DDBJ databases">
        <title>Connecting structure to function with the recovery of over 1000 high-quality activated sludge metagenome-assembled genomes encoding full-length rRNA genes using long-read sequencing.</title>
        <authorList>
            <person name="Singleton C.M."/>
            <person name="Petriglieri F."/>
            <person name="Kristensen J.M."/>
            <person name="Kirkegaard R.H."/>
            <person name="Michaelsen T.Y."/>
            <person name="Andersen M.H."/>
            <person name="Karst S.M."/>
            <person name="Dueholm M.S."/>
            <person name="Nielsen P.H."/>
            <person name="Albertsen M."/>
        </authorList>
    </citation>
    <scope>NUCLEOTIDE SEQUENCE</scope>
    <source>
        <strain evidence="8">Bjer_18-Q3-R1-45_BAT3C.347</strain>
    </source>
</reference>
<dbReference type="AlphaFoldDB" id="A0A9D7DXT5"/>
<protein>
    <submittedName>
        <fullName evidence="8">Dehydrogenase</fullName>
    </submittedName>
</protein>
<organism evidence="8 9">
    <name type="scientific">Candidatus Methylophosphatis roskildensis</name>
    <dbReference type="NCBI Taxonomy" id="2899263"/>
    <lineage>
        <taxon>Bacteria</taxon>
        <taxon>Pseudomonadati</taxon>
        <taxon>Pseudomonadota</taxon>
        <taxon>Betaproteobacteria</taxon>
        <taxon>Nitrosomonadales</taxon>
        <taxon>Sterolibacteriaceae</taxon>
        <taxon>Candidatus Methylophosphatis</taxon>
    </lineage>
</organism>
<dbReference type="Gene3D" id="3.30.230.120">
    <property type="match status" value="1"/>
</dbReference>
<evidence type="ECO:0000256" key="3">
    <source>
        <dbReference type="ARBA" id="ARBA00022777"/>
    </source>
</evidence>
<accession>A0A9D7DXT5</accession>
<gene>
    <name evidence="8" type="ORF">IPH26_07725</name>
</gene>
<keyword evidence="3" id="KW-0418">Kinase</keyword>
<dbReference type="SUPFAM" id="SSF54211">
    <property type="entry name" value="Ribosomal protein S5 domain 2-like"/>
    <property type="match status" value="1"/>
</dbReference>
<dbReference type="InterPro" id="IPR001174">
    <property type="entry name" value="HddA/FKP"/>
</dbReference>
<dbReference type="InterPro" id="IPR006204">
    <property type="entry name" value="GHMP_kinase_N_dom"/>
</dbReference>
<dbReference type="GO" id="GO:0005524">
    <property type="term" value="F:ATP binding"/>
    <property type="evidence" value="ECO:0007669"/>
    <property type="project" value="UniProtKB-KW"/>
</dbReference>
<evidence type="ECO:0000313" key="8">
    <source>
        <dbReference type="EMBL" id="MBK6972838.1"/>
    </source>
</evidence>
<evidence type="ECO:0000256" key="5">
    <source>
        <dbReference type="ARBA" id="ARBA00038121"/>
    </source>
</evidence>